<dbReference type="Pfam" id="PF08284">
    <property type="entry name" value="RVP_2"/>
    <property type="match status" value="1"/>
</dbReference>
<dbReference type="OrthoDB" id="128646at2759"/>
<dbReference type="EMBL" id="AVOT02002443">
    <property type="protein sequence ID" value="MBW0470378.1"/>
    <property type="molecule type" value="Genomic_DNA"/>
</dbReference>
<keyword evidence="2" id="KW-1185">Reference proteome</keyword>
<dbReference type="Gene3D" id="2.40.70.10">
    <property type="entry name" value="Acid Proteases"/>
    <property type="match status" value="1"/>
</dbReference>
<dbReference type="Proteomes" id="UP000765509">
    <property type="component" value="Unassembled WGS sequence"/>
</dbReference>
<name>A0A9Q3GK16_9BASI</name>
<comment type="caution">
    <text evidence="1">The sequence shown here is derived from an EMBL/GenBank/DDBJ whole genome shotgun (WGS) entry which is preliminary data.</text>
</comment>
<proteinExistence type="predicted"/>
<accession>A0A9Q3GK16</accession>
<gene>
    <name evidence="1" type="ORF">O181_010093</name>
</gene>
<organism evidence="1 2">
    <name type="scientific">Austropuccinia psidii MF-1</name>
    <dbReference type="NCBI Taxonomy" id="1389203"/>
    <lineage>
        <taxon>Eukaryota</taxon>
        <taxon>Fungi</taxon>
        <taxon>Dikarya</taxon>
        <taxon>Basidiomycota</taxon>
        <taxon>Pucciniomycotina</taxon>
        <taxon>Pucciniomycetes</taxon>
        <taxon>Pucciniales</taxon>
        <taxon>Sphaerophragmiaceae</taxon>
        <taxon>Austropuccinia</taxon>
    </lineage>
</organism>
<evidence type="ECO:0008006" key="3">
    <source>
        <dbReference type="Google" id="ProtNLM"/>
    </source>
</evidence>
<evidence type="ECO:0000313" key="1">
    <source>
        <dbReference type="EMBL" id="MBW0470378.1"/>
    </source>
</evidence>
<dbReference type="InterPro" id="IPR021109">
    <property type="entry name" value="Peptidase_aspartic_dom_sf"/>
</dbReference>
<reference evidence="1" key="1">
    <citation type="submission" date="2021-03" db="EMBL/GenBank/DDBJ databases">
        <title>Draft genome sequence of rust myrtle Austropuccinia psidii MF-1, a brazilian biotype.</title>
        <authorList>
            <person name="Quecine M.C."/>
            <person name="Pachon D.M.R."/>
            <person name="Bonatelli M.L."/>
            <person name="Correr F.H."/>
            <person name="Franceschini L.M."/>
            <person name="Leite T.F."/>
            <person name="Margarido G.R.A."/>
            <person name="Almeida C.A."/>
            <person name="Ferrarezi J.A."/>
            <person name="Labate C.A."/>
        </authorList>
    </citation>
    <scope>NUCLEOTIDE SEQUENCE</scope>
    <source>
        <strain evidence="1">MF-1</strain>
    </source>
</reference>
<protein>
    <recommendedName>
        <fullName evidence="3">Peptidase A2 domain-containing protein</fullName>
    </recommendedName>
</protein>
<dbReference type="CDD" id="cd00303">
    <property type="entry name" value="retropepsin_like"/>
    <property type="match status" value="1"/>
</dbReference>
<evidence type="ECO:0000313" key="2">
    <source>
        <dbReference type="Proteomes" id="UP000765509"/>
    </source>
</evidence>
<sequence>MFNGSHLFPSRAQLCTLNTSVNKSLKFLILSSFSDIFYSILIDSGATNSFISKNFVLKYSLTVSELPEKIPPFILDWNESPALFITHYTKWVVDLPSFPRFEWDFFIIGSPKGEDLILSYDFLYHFNPIIDWKNGLITYDYSNKDSSGIKSSTSHDFATAVNSVSLVGELKTPSLPPSAHIPSIIPSQSLLPSRDEVLKEIKDVVEDVAISLLHLFQGDMDLPPLSFHASLEEQWDEEGEPEDTINVLKGVPPSYNQYLDVFSKVKAEKLPPNGTCDHHIKLEGLLPPVGVIYALSNQESETLWAHI</sequence>
<dbReference type="AlphaFoldDB" id="A0A9Q3GK16"/>